<evidence type="ECO:0008006" key="2">
    <source>
        <dbReference type="Google" id="ProtNLM"/>
    </source>
</evidence>
<name>A0A645EVN5_9ZZZZ</name>
<reference evidence="1" key="1">
    <citation type="submission" date="2019-08" db="EMBL/GenBank/DDBJ databases">
        <authorList>
            <person name="Kucharzyk K."/>
            <person name="Murdoch R.W."/>
            <person name="Higgins S."/>
            <person name="Loffler F."/>
        </authorList>
    </citation>
    <scope>NUCLEOTIDE SEQUENCE</scope>
</reference>
<dbReference type="EMBL" id="VSSQ01051181">
    <property type="protein sequence ID" value="MPN05269.1"/>
    <property type="molecule type" value="Genomic_DNA"/>
</dbReference>
<sequence>MDLHIIVTYGLNINAVVQSINQKVQYTVEEATGLEVKKVNVFVDSMKSE</sequence>
<proteinExistence type="predicted"/>
<accession>A0A645EVN5</accession>
<protein>
    <recommendedName>
        <fullName evidence="2">Asp23/Gls24 family envelope stress response protein</fullName>
    </recommendedName>
</protein>
<dbReference type="AlphaFoldDB" id="A0A645EVN5"/>
<gene>
    <name evidence="1" type="ORF">SDC9_152519</name>
</gene>
<organism evidence="1">
    <name type="scientific">bioreactor metagenome</name>
    <dbReference type="NCBI Taxonomy" id="1076179"/>
    <lineage>
        <taxon>unclassified sequences</taxon>
        <taxon>metagenomes</taxon>
        <taxon>ecological metagenomes</taxon>
    </lineage>
</organism>
<dbReference type="Pfam" id="PF03780">
    <property type="entry name" value="Asp23"/>
    <property type="match status" value="1"/>
</dbReference>
<comment type="caution">
    <text evidence="1">The sequence shown here is derived from an EMBL/GenBank/DDBJ whole genome shotgun (WGS) entry which is preliminary data.</text>
</comment>
<dbReference type="InterPro" id="IPR005531">
    <property type="entry name" value="Asp23"/>
</dbReference>
<evidence type="ECO:0000313" key="1">
    <source>
        <dbReference type="EMBL" id="MPN05269.1"/>
    </source>
</evidence>